<dbReference type="eggNOG" id="arCOG00348">
    <property type="taxonomic scope" value="Archaea"/>
</dbReference>
<keyword evidence="2" id="KW-1185">Reference proteome</keyword>
<dbReference type="Gene3D" id="3.40.50.10900">
    <property type="entry name" value="PAC-like subunit"/>
    <property type="match status" value="1"/>
</dbReference>
<dbReference type="STRING" id="456320.Mvol_1503"/>
<evidence type="ECO:0000313" key="1">
    <source>
        <dbReference type="EMBL" id="ADI37158.1"/>
    </source>
</evidence>
<accession>D7DQN1</accession>
<evidence type="ECO:0000313" key="2">
    <source>
        <dbReference type="Proteomes" id="UP000007722"/>
    </source>
</evidence>
<name>D7DQN1_METV3</name>
<dbReference type="InterPro" id="IPR004426">
    <property type="entry name" value="MJ1210-like"/>
</dbReference>
<proteinExistence type="predicted"/>
<organism evidence="1 2">
    <name type="scientific">Methanococcus voltae (strain ATCC BAA-1334 / A3)</name>
    <dbReference type="NCBI Taxonomy" id="456320"/>
    <lineage>
        <taxon>Archaea</taxon>
        <taxon>Methanobacteriati</taxon>
        <taxon>Methanobacteriota</taxon>
        <taxon>Methanomada group</taxon>
        <taxon>Methanococci</taxon>
        <taxon>Methanococcales</taxon>
        <taxon>Methanococcaceae</taxon>
        <taxon>Methanococcus</taxon>
    </lineage>
</organism>
<dbReference type="EMBL" id="CP002057">
    <property type="protein sequence ID" value="ADI37158.1"/>
    <property type="molecule type" value="Genomic_DNA"/>
</dbReference>
<gene>
    <name evidence="1" type="ordered locus">Mvol_1503</name>
</gene>
<dbReference type="AlphaFoldDB" id="D7DQN1"/>
<reference evidence="1 2" key="1">
    <citation type="submission" date="2010-05" db="EMBL/GenBank/DDBJ databases">
        <title>Complete sequence of Methanococcus voltae A3.</title>
        <authorList>
            <consortium name="US DOE Joint Genome Institute"/>
            <person name="Lucas S."/>
            <person name="Copeland A."/>
            <person name="Lapidus A."/>
            <person name="Cheng J.-F."/>
            <person name="Bruce D."/>
            <person name="Goodwin L."/>
            <person name="Pitluck S."/>
            <person name="Lowry S."/>
            <person name="Clum A."/>
            <person name="Land M."/>
            <person name="Hauser L."/>
            <person name="Kyrpides N."/>
            <person name="Mikhailova N."/>
            <person name="Whitman W.B."/>
            <person name="Woyke T."/>
        </authorList>
    </citation>
    <scope>NUCLEOTIDE SEQUENCE [LARGE SCALE GENOMIC DNA]</scope>
    <source>
        <strain evidence="2">ATCC BAA-1334 / A3</strain>
    </source>
</reference>
<dbReference type="OrthoDB" id="31247at2157"/>
<dbReference type="NCBIfam" id="TIGR00162">
    <property type="entry name" value="proteasome assembly chaperone family protein"/>
    <property type="match status" value="1"/>
</dbReference>
<dbReference type="SUPFAM" id="SSF159659">
    <property type="entry name" value="Cgl1923-like"/>
    <property type="match status" value="1"/>
</dbReference>
<sequence>MINLFEKKIKEYEPLKDAILIEGLPGIGHVGRIAAEHLISEFNGEKVMEIYCNDFPPQVNVNSDGSVEFMNNEIYLIKEPIPMIVISGNTQSLSPAGQYEVSKRLIELGIEYGATKTYTLGGLGVGQIPNQDLKVYVASTSSEIAEQHKEYGVEFREDNGSILGAAGLMLMFSKLNDIEATCLMAETIGYVVDPKAATNVLNVLSKALNFEMDFTKLEQRAAEVEKLLEKVQLTQEEAEMPEDNDDLSYFG</sequence>
<dbReference type="Pfam" id="PF09754">
    <property type="entry name" value="PAC2"/>
    <property type="match status" value="1"/>
</dbReference>
<dbReference type="InterPro" id="IPR019151">
    <property type="entry name" value="Proteasome_assmbl_chaperone_2"/>
</dbReference>
<dbReference type="InParanoid" id="D7DQN1"/>
<dbReference type="Proteomes" id="UP000007722">
    <property type="component" value="Chromosome"/>
</dbReference>
<dbReference type="PANTHER" id="PTHR35610">
    <property type="entry name" value="3-ISOPROPYLMALATE DEHYDRATASE-RELATED"/>
    <property type="match status" value="1"/>
</dbReference>
<dbReference type="InterPro" id="IPR038389">
    <property type="entry name" value="PSMG2_sf"/>
</dbReference>
<evidence type="ECO:0008006" key="3">
    <source>
        <dbReference type="Google" id="ProtNLM"/>
    </source>
</evidence>
<protein>
    <recommendedName>
        <fullName evidence="3">Proteasome assembly chaperone family protein</fullName>
    </recommendedName>
</protein>
<dbReference type="PANTHER" id="PTHR35610:SF7">
    <property type="entry name" value="3-ISOPROPYLMALATE DEHYDRATASE"/>
    <property type="match status" value="1"/>
</dbReference>
<dbReference type="KEGG" id="mvo:Mvol_1503"/>
<dbReference type="HOGENOM" id="CLU_075000_1_0_2"/>